<accession>A0ABM1Y8R2</accession>
<keyword evidence="1" id="KW-0862">Zinc</keyword>
<keyword evidence="2" id="KW-0175">Coiled coil</keyword>
<evidence type="ECO:0000256" key="3">
    <source>
        <dbReference type="SAM" id="MobiDB-lite"/>
    </source>
</evidence>
<name>A0ABM1Y8R2_AEDAL</name>
<reference evidence="6" key="1">
    <citation type="journal article" date="2015" name="Proc. Natl. Acad. Sci. U.S.A.">
        <title>Genome sequence of the Asian Tiger mosquito, Aedes albopictus, reveals insights into its biology, genetics, and evolution.</title>
        <authorList>
            <person name="Chen X.G."/>
            <person name="Jiang X."/>
            <person name="Gu J."/>
            <person name="Xu M."/>
            <person name="Wu Y."/>
            <person name="Deng Y."/>
            <person name="Zhang C."/>
            <person name="Bonizzoni M."/>
            <person name="Dermauw W."/>
            <person name="Vontas J."/>
            <person name="Armbruster P."/>
            <person name="Huang X."/>
            <person name="Yang Y."/>
            <person name="Zhang H."/>
            <person name="He W."/>
            <person name="Peng H."/>
            <person name="Liu Y."/>
            <person name="Wu K."/>
            <person name="Chen J."/>
            <person name="Lirakis M."/>
            <person name="Topalis P."/>
            <person name="Van Leeuwen T."/>
            <person name="Hall A.B."/>
            <person name="Jiang X."/>
            <person name="Thorpe C."/>
            <person name="Mueller R.L."/>
            <person name="Sun C."/>
            <person name="Waterhouse R.M."/>
            <person name="Yan G."/>
            <person name="Tu Z.J."/>
            <person name="Fang X."/>
            <person name="James A.A."/>
        </authorList>
    </citation>
    <scope>NUCLEOTIDE SEQUENCE [LARGE SCALE GENOMIC DNA]</scope>
    <source>
        <strain evidence="6">Foshan</strain>
    </source>
</reference>
<evidence type="ECO:0000313" key="6">
    <source>
        <dbReference type="Proteomes" id="UP000069940"/>
    </source>
</evidence>
<dbReference type="EnsemblMetazoa" id="AALFPA23_006836.R8991">
    <property type="protein sequence ID" value="AALFPA23_006836.P8991"/>
    <property type="gene ID" value="AALFPA23_006836"/>
</dbReference>
<organism evidence="5 6">
    <name type="scientific">Aedes albopictus</name>
    <name type="common">Asian tiger mosquito</name>
    <name type="synonym">Stegomyia albopicta</name>
    <dbReference type="NCBI Taxonomy" id="7160"/>
    <lineage>
        <taxon>Eukaryota</taxon>
        <taxon>Metazoa</taxon>
        <taxon>Ecdysozoa</taxon>
        <taxon>Arthropoda</taxon>
        <taxon>Hexapoda</taxon>
        <taxon>Insecta</taxon>
        <taxon>Pterygota</taxon>
        <taxon>Neoptera</taxon>
        <taxon>Endopterygota</taxon>
        <taxon>Diptera</taxon>
        <taxon>Nematocera</taxon>
        <taxon>Culicoidea</taxon>
        <taxon>Culicidae</taxon>
        <taxon>Culicinae</taxon>
        <taxon>Aedini</taxon>
        <taxon>Aedes</taxon>
        <taxon>Stegomyia</taxon>
    </lineage>
</organism>
<feature type="region of interest" description="Disordered" evidence="3">
    <location>
        <begin position="400"/>
        <end position="431"/>
    </location>
</feature>
<protein>
    <recommendedName>
        <fullName evidence="4">CCHC-type domain-containing protein</fullName>
    </recommendedName>
</protein>
<feature type="compositionally biased region" description="Basic and acidic residues" evidence="3">
    <location>
        <begin position="16"/>
        <end position="26"/>
    </location>
</feature>
<sequence length="431" mass="48203">MEHLDGSRIGSEDDEPNRSPRVHDNDAVGTTEKSSKRKSKKSVTKKMLLEEISFMRKELTQLRNEKDALLHSATSSKPTYPFESVRTSTTEPFGAVGETLLASVNNMSLSTMSIPECVPSDGETDIDKKGYEYWKNILVASLNLIQANDENTKMDVFKIKAGPKLLELFQGTSSVTGMPHEVSHPFSNAIARLDCYFGSRAYTLSQRSKLLNMVQQAGETNILFVRRVAASAKLCGYDKEDDEMEAVARTLMKSSTDKRVRTLAHRNWVRQGTLNDLIDLVRDHDTEQSNEEEFQKMHQPQRPATIATVANYARQHGQSHRSPFGRFNNASRGRGLYHRTPVRNQISKNSSCWRCASVYHGSEQCPVIDKVCHICKQQGHLARCCPSQGSPRTGIKRFAAESNEAPPRKVAAIKNEAETNESAPVDVSEID</sequence>
<evidence type="ECO:0000259" key="4">
    <source>
        <dbReference type="PROSITE" id="PS50158"/>
    </source>
</evidence>
<dbReference type="Gene3D" id="4.10.60.10">
    <property type="entry name" value="Zinc finger, CCHC-type"/>
    <property type="match status" value="1"/>
</dbReference>
<dbReference type="GeneID" id="115267400"/>
<evidence type="ECO:0000256" key="2">
    <source>
        <dbReference type="SAM" id="Coils"/>
    </source>
</evidence>
<feature type="domain" description="CCHC-type" evidence="4">
    <location>
        <begin position="372"/>
        <end position="387"/>
    </location>
</feature>
<proteinExistence type="predicted"/>
<feature type="region of interest" description="Disordered" evidence="3">
    <location>
        <begin position="1"/>
        <end position="42"/>
    </location>
</feature>
<feature type="coiled-coil region" evidence="2">
    <location>
        <begin position="45"/>
        <end position="72"/>
    </location>
</feature>
<dbReference type="InterPro" id="IPR036875">
    <property type="entry name" value="Znf_CCHC_sf"/>
</dbReference>
<keyword evidence="6" id="KW-1185">Reference proteome</keyword>
<dbReference type="Proteomes" id="UP000069940">
    <property type="component" value="Unassembled WGS sequence"/>
</dbReference>
<dbReference type="InterPro" id="IPR001878">
    <property type="entry name" value="Znf_CCHC"/>
</dbReference>
<dbReference type="PROSITE" id="PS50158">
    <property type="entry name" value="ZF_CCHC"/>
    <property type="match status" value="1"/>
</dbReference>
<dbReference type="RefSeq" id="XP_062698545.1">
    <property type="nucleotide sequence ID" value="XM_062842561.1"/>
</dbReference>
<evidence type="ECO:0000313" key="5">
    <source>
        <dbReference type="EnsemblMetazoa" id="AALFPA23_006836.P8991"/>
    </source>
</evidence>
<evidence type="ECO:0000256" key="1">
    <source>
        <dbReference type="PROSITE-ProRule" id="PRU00047"/>
    </source>
</evidence>
<dbReference type="SMART" id="SM00343">
    <property type="entry name" value="ZnF_C2HC"/>
    <property type="match status" value="2"/>
</dbReference>
<keyword evidence="1" id="KW-0863">Zinc-finger</keyword>
<keyword evidence="1" id="KW-0479">Metal-binding</keyword>
<dbReference type="SUPFAM" id="SSF57756">
    <property type="entry name" value="Retrovirus zinc finger-like domains"/>
    <property type="match status" value="1"/>
</dbReference>
<reference evidence="5" key="2">
    <citation type="submission" date="2025-05" db="UniProtKB">
        <authorList>
            <consortium name="EnsemblMetazoa"/>
        </authorList>
    </citation>
    <scope>IDENTIFICATION</scope>
    <source>
        <strain evidence="5">Foshan</strain>
    </source>
</reference>